<accession>A0AAV4QIN6</accession>
<sequence length="95" mass="10900">DLSFSRPESKGSTSASRNMFWRHSFMFESPHPFEAGLHDERRTLNGRPKIEWSYPNEICIAILLIINGVTVSSIRKLHQLQLLSSSNDVRNGNWS</sequence>
<dbReference type="AlphaFoldDB" id="A0AAV4QIN6"/>
<feature type="non-terminal residue" evidence="1">
    <location>
        <position position="1"/>
    </location>
</feature>
<evidence type="ECO:0008006" key="3">
    <source>
        <dbReference type="Google" id="ProtNLM"/>
    </source>
</evidence>
<gene>
    <name evidence="1" type="ORF">CEXT_618321</name>
</gene>
<dbReference type="EMBL" id="BPLR01006078">
    <property type="protein sequence ID" value="GIY07263.1"/>
    <property type="molecule type" value="Genomic_DNA"/>
</dbReference>
<proteinExistence type="predicted"/>
<keyword evidence="2" id="KW-1185">Reference proteome</keyword>
<protein>
    <recommendedName>
        <fullName evidence="3">Maturase K</fullName>
    </recommendedName>
</protein>
<dbReference type="Proteomes" id="UP001054945">
    <property type="component" value="Unassembled WGS sequence"/>
</dbReference>
<evidence type="ECO:0000313" key="1">
    <source>
        <dbReference type="EMBL" id="GIY07263.1"/>
    </source>
</evidence>
<reference evidence="1 2" key="1">
    <citation type="submission" date="2021-06" db="EMBL/GenBank/DDBJ databases">
        <title>Caerostris extrusa draft genome.</title>
        <authorList>
            <person name="Kono N."/>
            <person name="Arakawa K."/>
        </authorList>
    </citation>
    <scope>NUCLEOTIDE SEQUENCE [LARGE SCALE GENOMIC DNA]</scope>
</reference>
<organism evidence="1 2">
    <name type="scientific">Caerostris extrusa</name>
    <name type="common">Bark spider</name>
    <name type="synonym">Caerostris bankana</name>
    <dbReference type="NCBI Taxonomy" id="172846"/>
    <lineage>
        <taxon>Eukaryota</taxon>
        <taxon>Metazoa</taxon>
        <taxon>Ecdysozoa</taxon>
        <taxon>Arthropoda</taxon>
        <taxon>Chelicerata</taxon>
        <taxon>Arachnida</taxon>
        <taxon>Araneae</taxon>
        <taxon>Araneomorphae</taxon>
        <taxon>Entelegynae</taxon>
        <taxon>Araneoidea</taxon>
        <taxon>Araneidae</taxon>
        <taxon>Caerostris</taxon>
    </lineage>
</organism>
<evidence type="ECO:0000313" key="2">
    <source>
        <dbReference type="Proteomes" id="UP001054945"/>
    </source>
</evidence>
<comment type="caution">
    <text evidence="1">The sequence shown here is derived from an EMBL/GenBank/DDBJ whole genome shotgun (WGS) entry which is preliminary data.</text>
</comment>
<name>A0AAV4QIN6_CAEEX</name>